<protein>
    <recommendedName>
        <fullName evidence="1">PORR domain-containing protein</fullName>
    </recommendedName>
</protein>
<dbReference type="Pfam" id="PF11955">
    <property type="entry name" value="PORR"/>
    <property type="match status" value="1"/>
</dbReference>
<dbReference type="InterPro" id="IPR021099">
    <property type="entry name" value="PORR_domain"/>
</dbReference>
<dbReference type="PANTHER" id="PTHR31476:SF11">
    <property type="entry name" value="UBIQUITIN CARBOXYL-TERMINAL HYDROLASE FAMILY PROTEIN"/>
    <property type="match status" value="1"/>
</dbReference>
<reference evidence="2" key="1">
    <citation type="submission" date="2018-02" db="EMBL/GenBank/DDBJ databases">
        <title>Rhizophora mucronata_Transcriptome.</title>
        <authorList>
            <person name="Meera S.P."/>
            <person name="Sreeshan A."/>
            <person name="Augustine A."/>
        </authorList>
    </citation>
    <scope>NUCLEOTIDE SEQUENCE</scope>
    <source>
        <tissue evidence="2">Leaf</tissue>
    </source>
</reference>
<dbReference type="GO" id="GO:0003723">
    <property type="term" value="F:RNA binding"/>
    <property type="evidence" value="ECO:0007669"/>
    <property type="project" value="InterPro"/>
</dbReference>
<evidence type="ECO:0000259" key="1">
    <source>
        <dbReference type="Pfam" id="PF11955"/>
    </source>
</evidence>
<sequence>MEKRMTSLQLDAFHSQYMLPSRLLLCLVKHHGIFYITNKAARGTVFLKEGYNSSNLKDKCPLLLFNDKFVALSGRRQINSSNDIPSSQFFT</sequence>
<proteinExistence type="predicted"/>
<name>A0A2P2NNX7_RHIMU</name>
<dbReference type="EMBL" id="GGEC01063728">
    <property type="protein sequence ID" value="MBX44212.1"/>
    <property type="molecule type" value="Transcribed_RNA"/>
</dbReference>
<evidence type="ECO:0000313" key="2">
    <source>
        <dbReference type="EMBL" id="MBX44212.1"/>
    </source>
</evidence>
<dbReference type="AlphaFoldDB" id="A0A2P2NNX7"/>
<organism evidence="2">
    <name type="scientific">Rhizophora mucronata</name>
    <name type="common">Asiatic mangrove</name>
    <dbReference type="NCBI Taxonomy" id="61149"/>
    <lineage>
        <taxon>Eukaryota</taxon>
        <taxon>Viridiplantae</taxon>
        <taxon>Streptophyta</taxon>
        <taxon>Embryophyta</taxon>
        <taxon>Tracheophyta</taxon>
        <taxon>Spermatophyta</taxon>
        <taxon>Magnoliopsida</taxon>
        <taxon>eudicotyledons</taxon>
        <taxon>Gunneridae</taxon>
        <taxon>Pentapetalae</taxon>
        <taxon>rosids</taxon>
        <taxon>fabids</taxon>
        <taxon>Malpighiales</taxon>
        <taxon>Rhizophoraceae</taxon>
        <taxon>Rhizophora</taxon>
    </lineage>
</organism>
<dbReference type="InterPro" id="IPR045040">
    <property type="entry name" value="PORR_fam"/>
</dbReference>
<dbReference type="PANTHER" id="PTHR31476">
    <property type="entry name" value="PROTEIN WHAT'S THIS FACTOR 1 HOMOLOG, CHLOROPLASTIC"/>
    <property type="match status" value="1"/>
</dbReference>
<feature type="domain" description="PORR" evidence="1">
    <location>
        <begin position="1"/>
        <end position="76"/>
    </location>
</feature>
<accession>A0A2P2NNX7</accession>